<dbReference type="AlphaFoldDB" id="A0A8T2N298"/>
<dbReference type="EMBL" id="JAFBMS010000144">
    <property type="protein sequence ID" value="KAG9334599.1"/>
    <property type="molecule type" value="Genomic_DNA"/>
</dbReference>
<proteinExistence type="predicted"/>
<evidence type="ECO:0000313" key="2">
    <source>
        <dbReference type="Proteomes" id="UP000824540"/>
    </source>
</evidence>
<dbReference type="Proteomes" id="UP000824540">
    <property type="component" value="Unassembled WGS sequence"/>
</dbReference>
<reference evidence="1" key="1">
    <citation type="thesis" date="2021" institute="BYU ScholarsArchive" country="Provo, UT, USA">
        <title>Applications of and Algorithms for Genome Assembly and Genomic Analyses with an Emphasis on Marine Teleosts.</title>
        <authorList>
            <person name="Pickett B.D."/>
        </authorList>
    </citation>
    <scope>NUCLEOTIDE SEQUENCE</scope>
    <source>
        <strain evidence="1">HI-2016</strain>
    </source>
</reference>
<organism evidence="1 2">
    <name type="scientific">Albula glossodonta</name>
    <name type="common">roundjaw bonefish</name>
    <dbReference type="NCBI Taxonomy" id="121402"/>
    <lineage>
        <taxon>Eukaryota</taxon>
        <taxon>Metazoa</taxon>
        <taxon>Chordata</taxon>
        <taxon>Craniata</taxon>
        <taxon>Vertebrata</taxon>
        <taxon>Euteleostomi</taxon>
        <taxon>Actinopterygii</taxon>
        <taxon>Neopterygii</taxon>
        <taxon>Teleostei</taxon>
        <taxon>Albuliformes</taxon>
        <taxon>Albulidae</taxon>
        <taxon>Albula</taxon>
    </lineage>
</organism>
<accession>A0A8T2N298</accession>
<sequence>MDAKLMPVDRPSPLCCPVTVGATAPRRAVSQEGGDTRNEKDYNCCHMTERGPEIDCRRCLFVVVCLIFFSEKAVW</sequence>
<protein>
    <submittedName>
        <fullName evidence="1">Uncharacterized protein</fullName>
    </submittedName>
</protein>
<comment type="caution">
    <text evidence="1">The sequence shown here is derived from an EMBL/GenBank/DDBJ whole genome shotgun (WGS) entry which is preliminary data.</text>
</comment>
<name>A0A8T2N298_9TELE</name>
<evidence type="ECO:0000313" key="1">
    <source>
        <dbReference type="EMBL" id="KAG9334599.1"/>
    </source>
</evidence>
<gene>
    <name evidence="1" type="ORF">JZ751_007420</name>
</gene>
<keyword evidence="2" id="KW-1185">Reference proteome</keyword>